<reference evidence="18" key="1">
    <citation type="journal article" date="2015" name="Genome Announc.">
        <title>Genome sequence of the AIDS-associated pathogen Penicillium marneffei (ATCC18224) and its near taxonomic relative Talaromyces stipitatus (ATCC10500).</title>
        <authorList>
            <person name="Nierman W.C."/>
            <person name="Fedorova-Abrams N.D."/>
            <person name="Andrianopoulos A."/>
        </authorList>
    </citation>
    <scope>NUCLEOTIDE SEQUENCE [LARGE SCALE GENOMIC DNA]</scope>
    <source>
        <strain evidence="18">ATCC 10500 / CBS 375.48 / QM 6759 / NRRL 1006</strain>
    </source>
</reference>
<proteinExistence type="inferred from homology"/>
<keyword evidence="8 14" id="KW-1133">Transmembrane helix</keyword>
<organism evidence="17 18">
    <name type="scientific">Talaromyces stipitatus (strain ATCC 10500 / CBS 375.48 / QM 6759 / NRRL 1006)</name>
    <name type="common">Penicillium stipitatum</name>
    <dbReference type="NCBI Taxonomy" id="441959"/>
    <lineage>
        <taxon>Eukaryota</taxon>
        <taxon>Fungi</taxon>
        <taxon>Dikarya</taxon>
        <taxon>Ascomycota</taxon>
        <taxon>Pezizomycotina</taxon>
        <taxon>Eurotiomycetes</taxon>
        <taxon>Eurotiomycetidae</taxon>
        <taxon>Eurotiales</taxon>
        <taxon>Trichocomaceae</taxon>
        <taxon>Talaromyces</taxon>
        <taxon>Talaromyces sect. Talaromyces</taxon>
    </lineage>
</organism>
<evidence type="ECO:0000259" key="16">
    <source>
        <dbReference type="SMART" id="SM01024"/>
    </source>
</evidence>
<comment type="similarity">
    <text evidence="2">Belongs to the AAA ATPase family. BCS1 subfamily.</text>
</comment>
<dbReference type="SMART" id="SM00382">
    <property type="entry name" value="AAA"/>
    <property type="match status" value="1"/>
</dbReference>
<dbReference type="InterPro" id="IPR003959">
    <property type="entry name" value="ATPase_AAA_core"/>
</dbReference>
<dbReference type="InterPro" id="IPR014851">
    <property type="entry name" value="BCS1_N"/>
</dbReference>
<evidence type="ECO:0000256" key="14">
    <source>
        <dbReference type="SAM" id="Phobius"/>
    </source>
</evidence>
<evidence type="ECO:0000256" key="12">
    <source>
        <dbReference type="RuleBase" id="RU003651"/>
    </source>
</evidence>
<evidence type="ECO:0000256" key="5">
    <source>
        <dbReference type="ARBA" id="ARBA00022792"/>
    </source>
</evidence>
<dbReference type="STRING" id="441959.B8LXA8"/>
<keyword evidence="3 14" id="KW-0812">Transmembrane</keyword>
<evidence type="ECO:0000256" key="3">
    <source>
        <dbReference type="ARBA" id="ARBA00022692"/>
    </source>
</evidence>
<dbReference type="PROSITE" id="PS00674">
    <property type="entry name" value="AAA"/>
    <property type="match status" value="1"/>
</dbReference>
<feature type="domain" description="AAA+ ATPase" evidence="15">
    <location>
        <begin position="256"/>
        <end position="400"/>
    </location>
</feature>
<evidence type="ECO:0000256" key="9">
    <source>
        <dbReference type="ARBA" id="ARBA00023128"/>
    </source>
</evidence>
<evidence type="ECO:0000256" key="8">
    <source>
        <dbReference type="ARBA" id="ARBA00022989"/>
    </source>
</evidence>
<evidence type="ECO:0000259" key="15">
    <source>
        <dbReference type="SMART" id="SM00382"/>
    </source>
</evidence>
<dbReference type="GO" id="GO:0005524">
    <property type="term" value="F:ATP binding"/>
    <property type="evidence" value="ECO:0007669"/>
    <property type="project" value="UniProtKB-KW"/>
</dbReference>
<evidence type="ECO:0000256" key="6">
    <source>
        <dbReference type="ARBA" id="ARBA00022801"/>
    </source>
</evidence>
<dbReference type="OrthoDB" id="10251412at2759"/>
<keyword evidence="5" id="KW-0999">Mitochondrion inner membrane</keyword>
<evidence type="ECO:0000256" key="10">
    <source>
        <dbReference type="ARBA" id="ARBA00023136"/>
    </source>
</evidence>
<comment type="catalytic activity">
    <reaction evidence="11">
        <text>ATP + H2O = ADP + phosphate + H(+)</text>
        <dbReference type="Rhea" id="RHEA:13065"/>
        <dbReference type="ChEBI" id="CHEBI:15377"/>
        <dbReference type="ChEBI" id="CHEBI:15378"/>
        <dbReference type="ChEBI" id="CHEBI:30616"/>
        <dbReference type="ChEBI" id="CHEBI:43474"/>
        <dbReference type="ChEBI" id="CHEBI:456216"/>
    </reaction>
    <physiologicalReaction direction="left-to-right" evidence="11">
        <dbReference type="Rhea" id="RHEA:13066"/>
    </physiologicalReaction>
</comment>
<dbReference type="RefSeq" id="XP_002340576.1">
    <property type="nucleotide sequence ID" value="XM_002340535.1"/>
</dbReference>
<gene>
    <name evidence="17" type="ORF">TSTA_066390</name>
</gene>
<dbReference type="GO" id="GO:0005743">
    <property type="term" value="C:mitochondrial inner membrane"/>
    <property type="evidence" value="ECO:0007669"/>
    <property type="project" value="UniProtKB-SubCell"/>
</dbReference>
<feature type="transmembrane region" description="Helical" evidence="14">
    <location>
        <begin position="46"/>
        <end position="65"/>
    </location>
</feature>
<evidence type="ECO:0000313" key="18">
    <source>
        <dbReference type="Proteomes" id="UP000001745"/>
    </source>
</evidence>
<dbReference type="Pfam" id="PF00004">
    <property type="entry name" value="AAA"/>
    <property type="match status" value="1"/>
</dbReference>
<keyword evidence="18" id="KW-1185">Reference proteome</keyword>
<dbReference type="InterPro" id="IPR003960">
    <property type="entry name" value="ATPase_AAA_CS"/>
</dbReference>
<dbReference type="EMBL" id="EQ962652">
    <property type="protein sequence ID" value="EED23189.1"/>
    <property type="molecule type" value="Genomic_DNA"/>
</dbReference>
<dbReference type="InterPro" id="IPR050747">
    <property type="entry name" value="Mitochondrial_chaperone_BCS1"/>
</dbReference>
<dbReference type="eggNOG" id="KOG0743">
    <property type="taxonomic scope" value="Eukaryota"/>
</dbReference>
<feature type="domain" description="BCS1 N-terminal" evidence="16">
    <location>
        <begin position="52"/>
        <end position="223"/>
    </location>
</feature>
<dbReference type="Pfam" id="PF25426">
    <property type="entry name" value="AAA_lid_BCS1"/>
    <property type="match status" value="1"/>
</dbReference>
<dbReference type="VEuPathDB" id="FungiDB:TSTA_066390"/>
<evidence type="ECO:0000256" key="11">
    <source>
        <dbReference type="ARBA" id="ARBA00048778"/>
    </source>
</evidence>
<evidence type="ECO:0000313" key="17">
    <source>
        <dbReference type="EMBL" id="EED23189.1"/>
    </source>
</evidence>
<feature type="compositionally biased region" description="Low complexity" evidence="13">
    <location>
        <begin position="331"/>
        <end position="340"/>
    </location>
</feature>
<evidence type="ECO:0000256" key="13">
    <source>
        <dbReference type="SAM" id="MobiDB-lite"/>
    </source>
</evidence>
<feature type="region of interest" description="Disordered" evidence="13">
    <location>
        <begin position="322"/>
        <end position="347"/>
    </location>
</feature>
<dbReference type="InterPro" id="IPR003593">
    <property type="entry name" value="AAA+_ATPase"/>
</dbReference>
<dbReference type="InParanoid" id="B8LXA8"/>
<comment type="subcellular location">
    <subcellularLocation>
        <location evidence="1">Mitochondrion inner membrane</location>
        <topology evidence="1">Single-pass membrane protein</topology>
    </subcellularLocation>
</comment>
<keyword evidence="10 14" id="KW-0472">Membrane</keyword>
<dbReference type="SUPFAM" id="SSF52540">
    <property type="entry name" value="P-loop containing nucleoside triphosphate hydrolases"/>
    <property type="match status" value="1"/>
</dbReference>
<protein>
    <submittedName>
        <fullName evidence="17">Mitochondrial chaperone bcs1, putative</fullName>
    </submittedName>
</protein>
<dbReference type="Pfam" id="PF08740">
    <property type="entry name" value="BCS1_N"/>
    <property type="match status" value="1"/>
</dbReference>
<name>B8LXA8_TALSN</name>
<dbReference type="InterPro" id="IPR057495">
    <property type="entry name" value="AAA_lid_BCS1"/>
</dbReference>
<keyword evidence="4 12" id="KW-0547">Nucleotide-binding</keyword>
<dbReference type="OMA" id="YWQRSMS"/>
<dbReference type="PANTHER" id="PTHR23070">
    <property type="entry name" value="BCS1 AAA-TYPE ATPASE"/>
    <property type="match status" value="1"/>
</dbReference>
<keyword evidence="9" id="KW-0496">Mitochondrion</keyword>
<sequence length="495" mass="55576">MDTSNATTSFPIQPTPSQISIVDVFFPGFGTIFSSMQYLLAGNLDIYVRLLGICGMITVLGRYGFRYLMEFVETYFTSTVTVPHHDEAYDMLLTWISTQPFADEVKSSLASVGPRQRRVFAVDDSSGYKKKALTYAPWKGSFYFWYKNHLLQLSCTVKEGVFNPQEELRLSCIGRSPKIAKELLEEGRTEYLKRIQKKTSVFEHENGEWKKVVSRDIRPIATVIMNEDDKEALVKDIEDFLSEETRSWYASRGIQYKRGFLWYGPPGTGKSSFSFSIAGRFELDIYVLSIPKVDDSGLASLFAKLPPHCIVLLEDVDAVGTARTERPETPRSPGGSSTVSSGGGRSPGKLSMSGLLNALDGVASAEGRVLIMTTNHIENLDRALVRPGRVDQKVLFPLADKDLIFRLFCTIFKQLDGDQTIGKKDDDEHDTIERLAEEFASKMPSDEFSPAEILELLVKNKHSPANAVVSVAEWVVKARKERSKLQRENSWVQNI</sequence>
<dbReference type="HOGENOM" id="CLU_010189_4_4_1"/>
<evidence type="ECO:0000256" key="7">
    <source>
        <dbReference type="ARBA" id="ARBA00022840"/>
    </source>
</evidence>
<evidence type="ECO:0000256" key="2">
    <source>
        <dbReference type="ARBA" id="ARBA00007448"/>
    </source>
</evidence>
<dbReference type="AlphaFoldDB" id="B8LXA8"/>
<accession>B8LXA8</accession>
<dbReference type="PhylomeDB" id="B8LXA8"/>
<dbReference type="Gene3D" id="3.40.50.300">
    <property type="entry name" value="P-loop containing nucleotide triphosphate hydrolases"/>
    <property type="match status" value="1"/>
</dbReference>
<keyword evidence="7 12" id="KW-0067">ATP-binding</keyword>
<dbReference type="GO" id="GO:0016887">
    <property type="term" value="F:ATP hydrolysis activity"/>
    <property type="evidence" value="ECO:0007669"/>
    <property type="project" value="InterPro"/>
</dbReference>
<dbReference type="Proteomes" id="UP000001745">
    <property type="component" value="Unassembled WGS sequence"/>
</dbReference>
<evidence type="ECO:0000256" key="4">
    <source>
        <dbReference type="ARBA" id="ARBA00022741"/>
    </source>
</evidence>
<keyword evidence="6" id="KW-0378">Hydrolase</keyword>
<dbReference type="GeneID" id="8102503"/>
<dbReference type="SMART" id="SM01024">
    <property type="entry name" value="BCS1_N"/>
    <property type="match status" value="1"/>
</dbReference>
<dbReference type="InterPro" id="IPR027417">
    <property type="entry name" value="P-loop_NTPase"/>
</dbReference>
<evidence type="ECO:0000256" key="1">
    <source>
        <dbReference type="ARBA" id="ARBA00004434"/>
    </source>
</evidence>